<accession>A0A6C0C6K4</accession>
<name>A0A6C0C6K4_9ZZZZ</name>
<organism evidence="1">
    <name type="scientific">viral metagenome</name>
    <dbReference type="NCBI Taxonomy" id="1070528"/>
    <lineage>
        <taxon>unclassified sequences</taxon>
        <taxon>metagenomes</taxon>
        <taxon>organismal metagenomes</taxon>
    </lineage>
</organism>
<dbReference type="AlphaFoldDB" id="A0A6C0C6K4"/>
<reference evidence="1" key="1">
    <citation type="journal article" date="2020" name="Nature">
        <title>Giant virus diversity and host interactions through global metagenomics.</title>
        <authorList>
            <person name="Schulz F."/>
            <person name="Roux S."/>
            <person name="Paez-Espino D."/>
            <person name="Jungbluth S."/>
            <person name="Walsh D.A."/>
            <person name="Denef V.J."/>
            <person name="McMahon K.D."/>
            <person name="Konstantinidis K.T."/>
            <person name="Eloe-Fadrosh E.A."/>
            <person name="Kyrpides N.C."/>
            <person name="Woyke T."/>
        </authorList>
    </citation>
    <scope>NUCLEOTIDE SEQUENCE</scope>
    <source>
        <strain evidence="1">GVMAG-M-3300020192-26</strain>
    </source>
</reference>
<dbReference type="EMBL" id="MN739352">
    <property type="protein sequence ID" value="QHS99952.1"/>
    <property type="molecule type" value="Genomic_DNA"/>
</dbReference>
<evidence type="ECO:0000313" key="1">
    <source>
        <dbReference type="EMBL" id="QHS99952.1"/>
    </source>
</evidence>
<sequence>MNNKKRTIMKRQLASDSYTDRPVKRFMSDNTKGNVIIIADDSEDEIILFADKSVNLREPFRSSEERRMISESDNDDLVITINNIVPTKRTFSKEIVRRKQDPKIINFDKIGDSYIFNSPLYDIPNVTIDCRNVFHYDGKYVPKRGGEMITVHNAVDVAQETMLLIRSIPQSCGTFCVLSDLLGPAIVDIIARELYKSCKKLSRRIIVISYTGNKPNGDDIRATELNMPIITNDQMNKYNDVYFSEHDSHDFRFIAPPIDFQRKKIYIPHVNKCSIKSY</sequence>
<protein>
    <submittedName>
        <fullName evidence="1">Uncharacterized protein</fullName>
    </submittedName>
</protein>
<proteinExistence type="predicted"/>